<evidence type="ECO:0000313" key="2">
    <source>
        <dbReference type="EMBL" id="KAG7515524.1"/>
    </source>
</evidence>
<sequence length="135" mass="14983">MDMEHTMDYEWVKEVIFNKYEITGGASMNPRSGLEKLHVNCTPTSSICSKSGFDQQKGCLKRSSTRHPSLGEEAQPSRWPEGGRTGGELHVARRSNKNFRVVFHPRPVARGKLMALGEEEGCHLGSKIASLVQKG</sequence>
<organism evidence="2 3">
    <name type="scientific">Solea senegalensis</name>
    <name type="common">Senegalese sole</name>
    <dbReference type="NCBI Taxonomy" id="28829"/>
    <lineage>
        <taxon>Eukaryota</taxon>
        <taxon>Metazoa</taxon>
        <taxon>Chordata</taxon>
        <taxon>Craniata</taxon>
        <taxon>Vertebrata</taxon>
        <taxon>Euteleostomi</taxon>
        <taxon>Actinopterygii</taxon>
        <taxon>Neopterygii</taxon>
        <taxon>Teleostei</taxon>
        <taxon>Neoteleostei</taxon>
        <taxon>Acanthomorphata</taxon>
        <taxon>Carangaria</taxon>
        <taxon>Pleuronectiformes</taxon>
        <taxon>Pleuronectoidei</taxon>
        <taxon>Soleidae</taxon>
        <taxon>Solea</taxon>
    </lineage>
</organism>
<protein>
    <submittedName>
        <fullName evidence="2">Uncharacterized protein</fullName>
    </submittedName>
</protein>
<evidence type="ECO:0000313" key="3">
    <source>
        <dbReference type="Proteomes" id="UP000693946"/>
    </source>
</evidence>
<comment type="caution">
    <text evidence="2">The sequence shown here is derived from an EMBL/GenBank/DDBJ whole genome shotgun (WGS) entry which is preliminary data.</text>
</comment>
<accession>A0AAV6SEH1</accession>
<proteinExistence type="predicted"/>
<feature type="region of interest" description="Disordered" evidence="1">
    <location>
        <begin position="52"/>
        <end position="91"/>
    </location>
</feature>
<evidence type="ECO:0000256" key="1">
    <source>
        <dbReference type="SAM" id="MobiDB-lite"/>
    </source>
</evidence>
<name>A0AAV6SEH1_SOLSE</name>
<keyword evidence="3" id="KW-1185">Reference proteome</keyword>
<dbReference type="AlphaFoldDB" id="A0AAV6SEH1"/>
<dbReference type="Proteomes" id="UP000693946">
    <property type="component" value="Linkage Group LG13"/>
</dbReference>
<dbReference type="EMBL" id="JAGKHQ010000005">
    <property type="protein sequence ID" value="KAG7515524.1"/>
    <property type="molecule type" value="Genomic_DNA"/>
</dbReference>
<reference evidence="2 3" key="1">
    <citation type="journal article" date="2021" name="Sci. Rep.">
        <title>Chromosome anchoring in Senegalese sole (Solea senegalensis) reveals sex-associated markers and genome rearrangements in flatfish.</title>
        <authorList>
            <person name="Guerrero-Cozar I."/>
            <person name="Gomez-Garrido J."/>
            <person name="Berbel C."/>
            <person name="Martinez-Blanch J.F."/>
            <person name="Alioto T."/>
            <person name="Claros M.G."/>
            <person name="Gagnaire P.A."/>
            <person name="Manchado M."/>
        </authorList>
    </citation>
    <scope>NUCLEOTIDE SEQUENCE [LARGE SCALE GENOMIC DNA]</scope>
    <source>
        <strain evidence="2">Sse05_10M</strain>
    </source>
</reference>
<gene>
    <name evidence="2" type="ORF">JOB18_010744</name>
</gene>